<keyword evidence="1" id="KW-0479">Metal-binding</keyword>
<feature type="domain" description="C2H2-type" evidence="3">
    <location>
        <begin position="71"/>
        <end position="93"/>
    </location>
</feature>
<keyword evidence="1" id="KW-0862">Zinc</keyword>
<sequence length="101" mass="11293">MSSPHNNTDISFSTQSSLPNGATTGANNLNREETARTSTQQPNSVADPLHHNPDAEVIALRPRTFIETGIFVCELCGKRFTREQTRDLHRRGHDLPWTLPN</sequence>
<dbReference type="AlphaFoldDB" id="A0A8X7TUX8"/>
<accession>A0A8X7TUX8</accession>
<dbReference type="EMBL" id="JAAMPC010000016">
    <property type="protein sequence ID" value="KAG2254461.1"/>
    <property type="molecule type" value="Genomic_DNA"/>
</dbReference>
<keyword evidence="1" id="KW-0863">Zinc-finger</keyword>
<feature type="compositionally biased region" description="Polar residues" evidence="2">
    <location>
        <begin position="1"/>
        <end position="29"/>
    </location>
</feature>
<dbReference type="PROSITE" id="PS00028">
    <property type="entry name" value="ZINC_FINGER_C2H2_1"/>
    <property type="match status" value="1"/>
</dbReference>
<dbReference type="Proteomes" id="UP000886595">
    <property type="component" value="Unassembled WGS sequence"/>
</dbReference>
<dbReference type="PROSITE" id="PS50157">
    <property type="entry name" value="ZINC_FINGER_C2H2_2"/>
    <property type="match status" value="1"/>
</dbReference>
<gene>
    <name evidence="4" type="ORF">Bca52824_084597</name>
</gene>
<comment type="caution">
    <text evidence="4">The sequence shown here is derived from an EMBL/GenBank/DDBJ whole genome shotgun (WGS) entry which is preliminary data.</text>
</comment>
<dbReference type="GO" id="GO:0008270">
    <property type="term" value="F:zinc ion binding"/>
    <property type="evidence" value="ECO:0007669"/>
    <property type="project" value="UniProtKB-KW"/>
</dbReference>
<dbReference type="PANTHER" id="PTHR10593">
    <property type="entry name" value="SERINE/THREONINE-PROTEIN KINASE RIO"/>
    <property type="match status" value="1"/>
</dbReference>
<evidence type="ECO:0000256" key="2">
    <source>
        <dbReference type="SAM" id="MobiDB-lite"/>
    </source>
</evidence>
<dbReference type="InterPro" id="IPR031140">
    <property type="entry name" value="IDD1-16"/>
</dbReference>
<evidence type="ECO:0000313" key="5">
    <source>
        <dbReference type="Proteomes" id="UP000886595"/>
    </source>
</evidence>
<evidence type="ECO:0000256" key="1">
    <source>
        <dbReference type="PROSITE-ProRule" id="PRU00042"/>
    </source>
</evidence>
<evidence type="ECO:0000259" key="3">
    <source>
        <dbReference type="PROSITE" id="PS50157"/>
    </source>
</evidence>
<keyword evidence="5" id="KW-1185">Reference proteome</keyword>
<organism evidence="4 5">
    <name type="scientific">Brassica carinata</name>
    <name type="common">Ethiopian mustard</name>
    <name type="synonym">Abyssinian cabbage</name>
    <dbReference type="NCBI Taxonomy" id="52824"/>
    <lineage>
        <taxon>Eukaryota</taxon>
        <taxon>Viridiplantae</taxon>
        <taxon>Streptophyta</taxon>
        <taxon>Embryophyta</taxon>
        <taxon>Tracheophyta</taxon>
        <taxon>Spermatophyta</taxon>
        <taxon>Magnoliopsida</taxon>
        <taxon>eudicotyledons</taxon>
        <taxon>Gunneridae</taxon>
        <taxon>Pentapetalae</taxon>
        <taxon>rosids</taxon>
        <taxon>malvids</taxon>
        <taxon>Brassicales</taxon>
        <taxon>Brassicaceae</taxon>
        <taxon>Brassiceae</taxon>
        <taxon>Brassica</taxon>
    </lineage>
</organism>
<evidence type="ECO:0000313" key="4">
    <source>
        <dbReference type="EMBL" id="KAG2254461.1"/>
    </source>
</evidence>
<dbReference type="OrthoDB" id="6354171at2759"/>
<proteinExistence type="predicted"/>
<name>A0A8X7TUX8_BRACI</name>
<dbReference type="GO" id="GO:0003700">
    <property type="term" value="F:DNA-binding transcription factor activity"/>
    <property type="evidence" value="ECO:0007669"/>
    <property type="project" value="TreeGrafter"/>
</dbReference>
<dbReference type="GO" id="GO:0005634">
    <property type="term" value="C:nucleus"/>
    <property type="evidence" value="ECO:0007669"/>
    <property type="project" value="TreeGrafter"/>
</dbReference>
<feature type="region of interest" description="Disordered" evidence="2">
    <location>
        <begin position="1"/>
        <end position="51"/>
    </location>
</feature>
<dbReference type="InterPro" id="IPR013087">
    <property type="entry name" value="Znf_C2H2_type"/>
</dbReference>
<protein>
    <recommendedName>
        <fullName evidence="3">C2H2-type domain-containing protein</fullName>
    </recommendedName>
</protein>
<dbReference type="PANTHER" id="PTHR10593:SF236">
    <property type="entry name" value="PROTEIN INDETERMINATE-DOMAIN 11"/>
    <property type="match status" value="1"/>
</dbReference>
<reference evidence="4 5" key="1">
    <citation type="submission" date="2020-02" db="EMBL/GenBank/DDBJ databases">
        <authorList>
            <person name="Ma Q."/>
            <person name="Huang Y."/>
            <person name="Song X."/>
            <person name="Pei D."/>
        </authorList>
    </citation>
    <scope>NUCLEOTIDE SEQUENCE [LARGE SCALE GENOMIC DNA]</scope>
    <source>
        <strain evidence="4">Sxm20200214</strain>
        <tissue evidence="4">Leaf</tissue>
    </source>
</reference>